<evidence type="ECO:0000256" key="1">
    <source>
        <dbReference type="ARBA" id="ARBA00004170"/>
    </source>
</evidence>
<feature type="region of interest" description="Disordered" evidence="6">
    <location>
        <begin position="272"/>
        <end position="371"/>
    </location>
</feature>
<comment type="caution">
    <text evidence="9">The sequence shown here is derived from an EMBL/GenBank/DDBJ whole genome shotgun (WGS) entry which is preliminary data.</text>
</comment>
<dbReference type="Pfam" id="PF00790">
    <property type="entry name" value="VHS"/>
    <property type="match status" value="1"/>
</dbReference>
<feature type="compositionally biased region" description="Low complexity" evidence="6">
    <location>
        <begin position="489"/>
        <end position="575"/>
    </location>
</feature>
<dbReference type="PROSITE" id="PS50909">
    <property type="entry name" value="GAT"/>
    <property type="match status" value="1"/>
</dbReference>
<evidence type="ECO:0000313" key="10">
    <source>
        <dbReference type="Proteomes" id="UP001341840"/>
    </source>
</evidence>
<feature type="compositionally biased region" description="Polar residues" evidence="6">
    <location>
        <begin position="598"/>
        <end position="625"/>
    </location>
</feature>
<feature type="domain" description="VHS" evidence="7">
    <location>
        <begin position="15"/>
        <end position="144"/>
    </location>
</feature>
<feature type="domain" description="GAT" evidence="8">
    <location>
        <begin position="181"/>
        <end position="269"/>
    </location>
</feature>
<sequence>MAASSSSATVAVEKATSDLLMGPDWTMNIEICDSINSNHWQPKDVVRAVKKRIQHKSTKVQLLALTLLETMVKNCGDQVHFQIAERNILDEMIKIVRKKANMQVRDKILVLLDSWQEAFGGPSGKYPQYYWAYEELKRTGVVFPKRSLDASPIFTPPPTHQAGYGMPSSSSKTLDETMATEIESLSLSSLDSMRHVMDLLSDMLRAVNPSDRAAVKDEVIVDLVDRCRTNQKKLMQMLTTTGDEELLGRGLELNDSIQSLLAKHDAIATGSPLPIQGAGSSTPPGEVLQDEANSNLNPTDVKSPSHETDGKSPSRSPEESVSTPKASPPAPLYSQTSGLSDEEEEDEFAQLARRHSKTQSAAMSPTSNVADSLSAIPSNALALPDPPAPVSTGKDQDIIDLLSLSLSLTPASPQENYTPEATSVEGMHQASNPPGNMQYNSYVAPWARPQSPSEPQVQSQQQMYQTQSQSHSQTATPPSYESEQSLHNQQAQFQQSQPFQQQTQPQLQTQGSQYSSSPQYQPQQHLQSQPQPQPQHFQTQPQPQHFQGQLRSPQLQSPPQSQQQFQPQPQQQRFQNQHVQYPGSYPPPPWASTPGYPNYQNHLSPTNSFSNPQANATGQFTFPSNGTGGSPVGASFGQRSPGSTGSGQRPFIPSYRLFEDLNVFGNTDGRVKMTGSGTSSSMSGTMGPGMVGGRK</sequence>
<feature type="compositionally biased region" description="Polar residues" evidence="6">
    <location>
        <begin position="358"/>
        <end position="371"/>
    </location>
</feature>
<feature type="region of interest" description="Disordered" evidence="6">
    <location>
        <begin position="408"/>
        <end position="651"/>
    </location>
</feature>
<comment type="subcellular location">
    <subcellularLocation>
        <location evidence="1">Membrane</location>
        <topology evidence="1">Peripheral membrane protein</topology>
    </subcellularLocation>
</comment>
<gene>
    <name evidence="9" type="ORF">PIB30_047657</name>
</gene>
<feature type="compositionally biased region" description="Low complexity" evidence="6">
    <location>
        <begin position="673"/>
        <end position="685"/>
    </location>
</feature>
<dbReference type="InterPro" id="IPR004152">
    <property type="entry name" value="GAT_dom"/>
</dbReference>
<dbReference type="CDD" id="cd03561">
    <property type="entry name" value="VHS"/>
    <property type="match status" value="1"/>
</dbReference>
<dbReference type="PANTHER" id="PTHR45898:SF2">
    <property type="entry name" value="TOM1-LIKE PROTEIN 6"/>
    <property type="match status" value="1"/>
</dbReference>
<evidence type="ECO:0000259" key="8">
    <source>
        <dbReference type="PROSITE" id="PS50909"/>
    </source>
</evidence>
<evidence type="ECO:0000256" key="6">
    <source>
        <dbReference type="SAM" id="MobiDB-lite"/>
    </source>
</evidence>
<dbReference type="CDD" id="cd14231">
    <property type="entry name" value="GAT_GGA-like_plant"/>
    <property type="match status" value="1"/>
</dbReference>
<dbReference type="EMBL" id="JASCZI010151341">
    <property type="protein sequence ID" value="MED6172178.1"/>
    <property type="molecule type" value="Genomic_DNA"/>
</dbReference>
<dbReference type="SMART" id="SM00288">
    <property type="entry name" value="VHS"/>
    <property type="match status" value="1"/>
</dbReference>
<dbReference type="Gene3D" id="1.25.40.90">
    <property type="match status" value="1"/>
</dbReference>
<reference evidence="9 10" key="1">
    <citation type="journal article" date="2023" name="Plants (Basel)">
        <title>Bridging the Gap: Combining Genomics and Transcriptomics Approaches to Understand Stylosanthes scabra, an Orphan Legume from the Brazilian Caatinga.</title>
        <authorList>
            <person name="Ferreira-Neto J.R.C."/>
            <person name="da Silva M.D."/>
            <person name="Binneck E."/>
            <person name="de Melo N.F."/>
            <person name="da Silva R.H."/>
            <person name="de Melo A.L.T.M."/>
            <person name="Pandolfi V."/>
            <person name="Bustamante F.O."/>
            <person name="Brasileiro-Vidal A.C."/>
            <person name="Benko-Iseppon A.M."/>
        </authorList>
    </citation>
    <scope>NUCLEOTIDE SEQUENCE [LARGE SCALE GENOMIC DNA]</scope>
    <source>
        <tissue evidence="9">Leaves</tissue>
    </source>
</reference>
<keyword evidence="3" id="KW-0813">Transport</keyword>
<accession>A0ABU6VJ27</accession>
<protein>
    <submittedName>
        <fullName evidence="9">Uncharacterized protein</fullName>
    </submittedName>
</protein>
<dbReference type="InterPro" id="IPR008942">
    <property type="entry name" value="ENTH_VHS"/>
</dbReference>
<evidence type="ECO:0000259" key="7">
    <source>
        <dbReference type="PROSITE" id="PS50179"/>
    </source>
</evidence>
<name>A0ABU6VJ27_9FABA</name>
<dbReference type="Pfam" id="PF03127">
    <property type="entry name" value="GAT"/>
    <property type="match status" value="1"/>
</dbReference>
<dbReference type="PROSITE" id="PS50179">
    <property type="entry name" value="VHS"/>
    <property type="match status" value="1"/>
</dbReference>
<evidence type="ECO:0000313" key="9">
    <source>
        <dbReference type="EMBL" id="MED6172178.1"/>
    </source>
</evidence>
<dbReference type="InterPro" id="IPR002014">
    <property type="entry name" value="VHS_dom"/>
</dbReference>
<feature type="compositionally biased region" description="Gly residues" evidence="6">
    <location>
        <begin position="686"/>
        <end position="695"/>
    </location>
</feature>
<feature type="compositionally biased region" description="Low complexity" evidence="6">
    <location>
        <begin position="449"/>
        <end position="479"/>
    </location>
</feature>
<dbReference type="Gene3D" id="1.20.58.160">
    <property type="match status" value="1"/>
</dbReference>
<dbReference type="PANTHER" id="PTHR45898">
    <property type="entry name" value="TOM1-LIKE PROTEIN"/>
    <property type="match status" value="1"/>
</dbReference>
<organism evidence="9 10">
    <name type="scientific">Stylosanthes scabra</name>
    <dbReference type="NCBI Taxonomy" id="79078"/>
    <lineage>
        <taxon>Eukaryota</taxon>
        <taxon>Viridiplantae</taxon>
        <taxon>Streptophyta</taxon>
        <taxon>Embryophyta</taxon>
        <taxon>Tracheophyta</taxon>
        <taxon>Spermatophyta</taxon>
        <taxon>Magnoliopsida</taxon>
        <taxon>eudicotyledons</taxon>
        <taxon>Gunneridae</taxon>
        <taxon>Pentapetalae</taxon>
        <taxon>rosids</taxon>
        <taxon>fabids</taxon>
        <taxon>Fabales</taxon>
        <taxon>Fabaceae</taxon>
        <taxon>Papilionoideae</taxon>
        <taxon>50 kb inversion clade</taxon>
        <taxon>dalbergioids sensu lato</taxon>
        <taxon>Dalbergieae</taxon>
        <taxon>Pterocarpus clade</taxon>
        <taxon>Stylosanthes</taxon>
    </lineage>
</organism>
<evidence type="ECO:0000256" key="2">
    <source>
        <dbReference type="ARBA" id="ARBA00007708"/>
    </source>
</evidence>
<evidence type="ECO:0000256" key="4">
    <source>
        <dbReference type="ARBA" id="ARBA00022927"/>
    </source>
</evidence>
<dbReference type="Proteomes" id="UP001341840">
    <property type="component" value="Unassembled WGS sequence"/>
</dbReference>
<dbReference type="SUPFAM" id="SSF48464">
    <property type="entry name" value="ENTH/VHS domain"/>
    <property type="match status" value="1"/>
</dbReference>
<keyword evidence="5" id="KW-0472">Membrane</keyword>
<feature type="compositionally biased region" description="Basic and acidic residues" evidence="6">
    <location>
        <begin position="303"/>
        <end position="318"/>
    </location>
</feature>
<proteinExistence type="inferred from homology"/>
<feature type="compositionally biased region" description="Polar residues" evidence="6">
    <location>
        <begin position="409"/>
        <end position="421"/>
    </location>
</feature>
<dbReference type="InterPro" id="IPR038425">
    <property type="entry name" value="GAT_sf"/>
</dbReference>
<evidence type="ECO:0000256" key="3">
    <source>
        <dbReference type="ARBA" id="ARBA00022448"/>
    </source>
</evidence>
<feature type="compositionally biased region" description="Polar residues" evidence="6">
    <location>
        <begin position="637"/>
        <end position="647"/>
    </location>
</feature>
<evidence type="ECO:0000256" key="5">
    <source>
        <dbReference type="ARBA" id="ARBA00023136"/>
    </source>
</evidence>
<feature type="compositionally biased region" description="Polar residues" evidence="6">
    <location>
        <begin position="429"/>
        <end position="441"/>
    </location>
</feature>
<feature type="compositionally biased region" description="Polar residues" evidence="6">
    <location>
        <begin position="291"/>
        <end position="302"/>
    </location>
</feature>
<comment type="similarity">
    <text evidence="2">Belongs to the TOM1 family.</text>
</comment>
<dbReference type="SUPFAM" id="SSF89009">
    <property type="entry name" value="GAT-like domain"/>
    <property type="match status" value="1"/>
</dbReference>
<keyword evidence="10" id="KW-1185">Reference proteome</keyword>
<dbReference type="InterPro" id="IPR044836">
    <property type="entry name" value="TOL_plant"/>
</dbReference>
<keyword evidence="4" id="KW-0653">Protein transport</keyword>
<feature type="region of interest" description="Disordered" evidence="6">
    <location>
        <begin position="669"/>
        <end position="695"/>
    </location>
</feature>